<dbReference type="Proteomes" id="UP001603857">
    <property type="component" value="Unassembled WGS sequence"/>
</dbReference>
<evidence type="ECO:0000256" key="1">
    <source>
        <dbReference type="SAM" id="MobiDB-lite"/>
    </source>
</evidence>
<protein>
    <submittedName>
        <fullName evidence="2">Uncharacterized protein</fullName>
    </submittedName>
</protein>
<name>A0ABD1MMD1_9FABA</name>
<evidence type="ECO:0000313" key="2">
    <source>
        <dbReference type="EMBL" id="KAL2336955.1"/>
    </source>
</evidence>
<organism evidence="2 3">
    <name type="scientific">Flemingia macrophylla</name>
    <dbReference type="NCBI Taxonomy" id="520843"/>
    <lineage>
        <taxon>Eukaryota</taxon>
        <taxon>Viridiplantae</taxon>
        <taxon>Streptophyta</taxon>
        <taxon>Embryophyta</taxon>
        <taxon>Tracheophyta</taxon>
        <taxon>Spermatophyta</taxon>
        <taxon>Magnoliopsida</taxon>
        <taxon>eudicotyledons</taxon>
        <taxon>Gunneridae</taxon>
        <taxon>Pentapetalae</taxon>
        <taxon>rosids</taxon>
        <taxon>fabids</taxon>
        <taxon>Fabales</taxon>
        <taxon>Fabaceae</taxon>
        <taxon>Papilionoideae</taxon>
        <taxon>50 kb inversion clade</taxon>
        <taxon>NPAAA clade</taxon>
        <taxon>indigoferoid/millettioid clade</taxon>
        <taxon>Phaseoleae</taxon>
        <taxon>Flemingia</taxon>
    </lineage>
</organism>
<gene>
    <name evidence="2" type="ORF">Fmac_011401</name>
</gene>
<sequence length="108" mass="11918">MNQSSWKTTQKSKTESSSSSKTIFPSGALPLKAKHKNPSGDHAKQIMEVLAVVGLVLGDAIKDVNILQVISLKGAMTNEVFWINWPTKNGIFEKSRHFHDPDTEGAQR</sequence>
<proteinExistence type="predicted"/>
<dbReference type="EMBL" id="JBGMDY010000004">
    <property type="protein sequence ID" value="KAL2336955.1"/>
    <property type="molecule type" value="Genomic_DNA"/>
</dbReference>
<comment type="caution">
    <text evidence="2">The sequence shown here is derived from an EMBL/GenBank/DDBJ whole genome shotgun (WGS) entry which is preliminary data.</text>
</comment>
<dbReference type="AlphaFoldDB" id="A0ABD1MMD1"/>
<evidence type="ECO:0000313" key="3">
    <source>
        <dbReference type="Proteomes" id="UP001603857"/>
    </source>
</evidence>
<feature type="compositionally biased region" description="Low complexity" evidence="1">
    <location>
        <begin position="1"/>
        <end position="22"/>
    </location>
</feature>
<feature type="region of interest" description="Disordered" evidence="1">
    <location>
        <begin position="1"/>
        <end position="39"/>
    </location>
</feature>
<keyword evidence="3" id="KW-1185">Reference proteome</keyword>
<accession>A0ABD1MMD1</accession>
<reference evidence="2 3" key="1">
    <citation type="submission" date="2024-08" db="EMBL/GenBank/DDBJ databases">
        <title>Insights into the chromosomal genome structure of Flemingia macrophylla.</title>
        <authorList>
            <person name="Ding Y."/>
            <person name="Zhao Y."/>
            <person name="Bi W."/>
            <person name="Wu M."/>
            <person name="Zhao G."/>
            <person name="Gong Y."/>
            <person name="Li W."/>
            <person name="Zhang P."/>
        </authorList>
    </citation>
    <scope>NUCLEOTIDE SEQUENCE [LARGE SCALE GENOMIC DNA]</scope>
    <source>
        <strain evidence="2">DYQJB</strain>
        <tissue evidence="2">Leaf</tissue>
    </source>
</reference>